<gene>
    <name evidence="1" type="ORF">CHL78_009390</name>
</gene>
<dbReference type="Proteomes" id="UP000215694">
    <property type="component" value="Unassembled WGS sequence"/>
</dbReference>
<reference evidence="1 2" key="1">
    <citation type="journal article" date="2017" name="Genome Announc.">
        <title>Draft Genome Sequence of Romboutsia weinsteinii sp. nov. Strain CCRI-19649(T) Isolated from Surface Water.</title>
        <authorList>
            <person name="Maheux A.F."/>
            <person name="Boudreau D.K."/>
            <person name="Berube E."/>
            <person name="Boissinot M."/>
            <person name="Cantin P."/>
            <person name="Raymond F."/>
            <person name="Corbeil J."/>
            <person name="Omar R.F."/>
            <person name="Bergeron M.G."/>
        </authorList>
    </citation>
    <scope>NUCLEOTIDE SEQUENCE [LARGE SCALE GENOMIC DNA]</scope>
    <source>
        <strain evidence="1 2">CCRI-19649</strain>
    </source>
</reference>
<evidence type="ECO:0000313" key="1">
    <source>
        <dbReference type="EMBL" id="RDY27418.1"/>
    </source>
</evidence>
<proteinExistence type="predicted"/>
<dbReference type="OrthoDB" id="2063096at2"/>
<name>A0A371J408_9FIRM</name>
<accession>A0A371J408</accession>
<evidence type="ECO:0000313" key="2">
    <source>
        <dbReference type="Proteomes" id="UP000215694"/>
    </source>
</evidence>
<evidence type="ECO:0008006" key="3">
    <source>
        <dbReference type="Google" id="ProtNLM"/>
    </source>
</evidence>
<organism evidence="1 2">
    <name type="scientific">Romboutsia weinsteinii</name>
    <dbReference type="NCBI Taxonomy" id="2020949"/>
    <lineage>
        <taxon>Bacteria</taxon>
        <taxon>Bacillati</taxon>
        <taxon>Bacillota</taxon>
        <taxon>Clostridia</taxon>
        <taxon>Peptostreptococcales</taxon>
        <taxon>Peptostreptococcaceae</taxon>
        <taxon>Romboutsia</taxon>
    </lineage>
</organism>
<keyword evidence="2" id="KW-1185">Reference proteome</keyword>
<dbReference type="EMBL" id="NOJY02000013">
    <property type="protein sequence ID" value="RDY27418.1"/>
    <property type="molecule type" value="Genomic_DNA"/>
</dbReference>
<protein>
    <recommendedName>
        <fullName evidence="3">Alternate signal-mediated exported protein, CPF_0494 family</fullName>
    </recommendedName>
</protein>
<dbReference type="RefSeq" id="WP_094369222.1">
    <property type="nucleotide sequence ID" value="NZ_NOJY02000013.1"/>
</dbReference>
<dbReference type="AlphaFoldDB" id="A0A371J408"/>
<comment type="caution">
    <text evidence="1">The sequence shown here is derived from an EMBL/GenBank/DDBJ whole genome shotgun (WGS) entry which is preliminary data.</text>
</comment>
<sequence>MRFKKLGSILSVVLISGLMVIPTGIASKVYASVSEAINKLIMVEDSVVNEFAAGVKIMVDEEFEEPKDWDGEKTKKIVTIPNQGTTPAFIRVAIVPRWEDENSNPWPGDVSSDVVKITYTKNTKWVNGNDGYYYYNEIVPGGEKTDSIIEDVELDTDKIDKEKYKGKSLIVDVKAEAVEASSEAYNAVWQGLNDNTKALLDKLLGITK</sequence>